<organism evidence="1 2">
    <name type="scientific">Streptococcus mitis</name>
    <dbReference type="NCBI Taxonomy" id="28037"/>
    <lineage>
        <taxon>Bacteria</taxon>
        <taxon>Bacillati</taxon>
        <taxon>Bacillota</taxon>
        <taxon>Bacilli</taxon>
        <taxon>Lactobacillales</taxon>
        <taxon>Streptococcaceae</taxon>
        <taxon>Streptococcus</taxon>
        <taxon>Streptococcus mitis group</taxon>
    </lineage>
</organism>
<evidence type="ECO:0000313" key="1">
    <source>
        <dbReference type="EMBL" id="KEQ45423.1"/>
    </source>
</evidence>
<sequence length="158" mass="18400">MNKKKKMNNINKPLVHKIKQPGTFSGKILLGFLQSVFKETTGNYIPSAYPLSIIEPYFTSDEQGESFWSNALAINVLEIRLKDNYNIHLIQKSPYILLVIEDIDTFKTGVISLFNDLLDPDKKYLIYRDFIKTYRNMTPIEKIEFFKKKTVEEIAAKK</sequence>
<evidence type="ECO:0000313" key="2">
    <source>
        <dbReference type="Proteomes" id="UP000028089"/>
    </source>
</evidence>
<gene>
    <name evidence="1" type="ORF">SK578_1524</name>
</gene>
<dbReference type="Proteomes" id="UP000028089">
    <property type="component" value="Unassembled WGS sequence"/>
</dbReference>
<protein>
    <submittedName>
        <fullName evidence="1">Uncharacterized protein</fullName>
    </submittedName>
</protein>
<dbReference type="RefSeq" id="WP_042751423.1">
    <property type="nucleotide sequence ID" value="NZ_JPFY01000013.1"/>
</dbReference>
<name>A0A081QR50_STRMT</name>
<proteinExistence type="predicted"/>
<dbReference type="EMBL" id="JPFY01000013">
    <property type="protein sequence ID" value="KEQ45423.1"/>
    <property type="molecule type" value="Genomic_DNA"/>
</dbReference>
<dbReference type="PATRIC" id="fig|28037.93.peg.1473"/>
<dbReference type="AlphaFoldDB" id="A0A081QR50"/>
<accession>A0A081QR50</accession>
<comment type="caution">
    <text evidence="1">The sequence shown here is derived from an EMBL/GenBank/DDBJ whole genome shotgun (WGS) entry which is preliminary data.</text>
</comment>
<reference evidence="1 2" key="1">
    <citation type="submission" date="2014-05" db="EMBL/GenBank/DDBJ databases">
        <authorList>
            <person name="Daugherty S.C."/>
            <person name="Tallon L.J."/>
            <person name="Sadzewicz L."/>
            <person name="Kilian M."/>
            <person name="Tettelin H."/>
        </authorList>
    </citation>
    <scope>NUCLEOTIDE SEQUENCE [LARGE SCALE GENOMIC DNA]</scope>
    <source>
        <strain evidence="1 2">SK578</strain>
    </source>
</reference>